<dbReference type="Proteomes" id="UP001168098">
    <property type="component" value="Unassembled WGS sequence"/>
</dbReference>
<dbReference type="AlphaFoldDB" id="A0AA39A9J8"/>
<evidence type="ECO:0000313" key="3">
    <source>
        <dbReference type="EMBL" id="KAJ9703506.1"/>
    </source>
</evidence>
<protein>
    <submittedName>
        <fullName evidence="3">Uncharacterized protein</fullName>
    </submittedName>
</protein>
<name>A0AA39A9J8_VITRO</name>
<feature type="compositionally biased region" description="Basic and acidic residues" evidence="1">
    <location>
        <begin position="258"/>
        <end position="268"/>
    </location>
</feature>
<keyword evidence="2" id="KW-1133">Transmembrane helix</keyword>
<feature type="region of interest" description="Disordered" evidence="1">
    <location>
        <begin position="247"/>
        <end position="276"/>
    </location>
</feature>
<organism evidence="3 4">
    <name type="scientific">Vitis rotundifolia</name>
    <name type="common">Muscadine grape</name>
    <dbReference type="NCBI Taxonomy" id="103349"/>
    <lineage>
        <taxon>Eukaryota</taxon>
        <taxon>Viridiplantae</taxon>
        <taxon>Streptophyta</taxon>
        <taxon>Embryophyta</taxon>
        <taxon>Tracheophyta</taxon>
        <taxon>Spermatophyta</taxon>
        <taxon>Magnoliopsida</taxon>
        <taxon>eudicotyledons</taxon>
        <taxon>Gunneridae</taxon>
        <taxon>Pentapetalae</taxon>
        <taxon>rosids</taxon>
        <taxon>Vitales</taxon>
        <taxon>Vitaceae</taxon>
        <taxon>Viteae</taxon>
        <taxon>Vitis</taxon>
    </lineage>
</organism>
<feature type="region of interest" description="Disordered" evidence="1">
    <location>
        <begin position="81"/>
        <end position="109"/>
    </location>
</feature>
<keyword evidence="2" id="KW-0812">Transmembrane</keyword>
<dbReference type="EMBL" id="JARBHA010000004">
    <property type="protein sequence ID" value="KAJ9703506.1"/>
    <property type="molecule type" value="Genomic_DNA"/>
</dbReference>
<gene>
    <name evidence="3" type="ORF">PVL29_005026</name>
</gene>
<feature type="region of interest" description="Disordered" evidence="1">
    <location>
        <begin position="400"/>
        <end position="446"/>
    </location>
</feature>
<comment type="caution">
    <text evidence="3">The sequence shown here is derived from an EMBL/GenBank/DDBJ whole genome shotgun (WGS) entry which is preliminary data.</text>
</comment>
<evidence type="ECO:0000256" key="1">
    <source>
        <dbReference type="SAM" id="MobiDB-lite"/>
    </source>
</evidence>
<evidence type="ECO:0000256" key="2">
    <source>
        <dbReference type="SAM" id="Phobius"/>
    </source>
</evidence>
<keyword evidence="2" id="KW-0472">Membrane</keyword>
<feature type="transmembrane region" description="Helical" evidence="2">
    <location>
        <begin position="620"/>
        <end position="641"/>
    </location>
</feature>
<sequence length="663" mass="73250">MARREGVRINDLVASNEGGSMGHQWLPPSSNPAAGFSGQAMIRALSTRRSHRGYDQLGKEQPLVGAEEAQLKRVTSLPAGVFGSSKTLAPESTSQPNPPSKQTKKASKSHPLFGLFYGRRKAKTTAKPEFSRYLEYVREGGVWDMNSNTPVVHFNKGSVSARTPTPRKAQTTPSLRPFLRERWEGNMDFAYGNDAREQSADQISICFSSKSLILPIRVFGTSPLFPGAMPTFTAIALDRLLEPGASKTVMKSSSDLKPVPDSKLERRNSASTVTTENKPLWSQISPALYATPEATPLPDSPSSFPPSPYIINHKRRGPRLIKSFSQYDVPSGQKIADGEGVNGNAKDVEPVVVESANNGPVTFTVADPIVDEPVNGFHNEKPESSNSKNVLATENGRLKSVAVNSERDGDGDGDGDGDDFFDPQESMSFTSNTEGEDFNGAEPSLKLTTPMGEFYDAWEELSSEGAQQPSLREIEDEMREIRLSLLTEIEKRKQAEEALKNMRNMWQTISQQLSLVGLTLPADLAVVGEDGQPDVDIAQELSQQVSIARFVSDSIGRGIAKAQVEMEMEAQMDSKNFEIARLWDRLHYYDAVNREMSQRNQESLELTRRERQRRKRRQRWVWGSIAAVITVGTAALAWSYLPTVQGSSGEDHFEATEHDHETK</sequence>
<reference evidence="3 4" key="1">
    <citation type="journal article" date="2023" name="BMC Biotechnol.">
        <title>Vitis rotundifolia cv Carlos genome sequencing.</title>
        <authorList>
            <person name="Huff M."/>
            <person name="Hulse-Kemp A."/>
            <person name="Scheffler B."/>
            <person name="Youngblood R."/>
            <person name="Simpson S."/>
            <person name="Babiker E."/>
            <person name="Staton M."/>
        </authorList>
    </citation>
    <scope>NUCLEOTIDE SEQUENCE [LARGE SCALE GENOMIC DNA]</scope>
    <source>
        <tissue evidence="3">Leaf</tissue>
    </source>
</reference>
<evidence type="ECO:0000313" key="4">
    <source>
        <dbReference type="Proteomes" id="UP001168098"/>
    </source>
</evidence>
<dbReference type="PANTHER" id="PTHR35490">
    <property type="entry name" value="BACTERIOPHAGE N4 ADSORPTION B PROTEIN"/>
    <property type="match status" value="1"/>
</dbReference>
<keyword evidence="4" id="KW-1185">Reference proteome</keyword>
<accession>A0AA39A9J8</accession>
<dbReference type="PANTHER" id="PTHR35490:SF2">
    <property type="entry name" value="BACTERIOPHAGE N4 ADSORPTION B PROTEIN"/>
    <property type="match status" value="1"/>
</dbReference>
<proteinExistence type="predicted"/>
<feature type="compositionally biased region" description="Acidic residues" evidence="1">
    <location>
        <begin position="411"/>
        <end position="422"/>
    </location>
</feature>
<feature type="compositionally biased region" description="Polar residues" evidence="1">
    <location>
        <begin position="84"/>
        <end position="95"/>
    </location>
</feature>
<feature type="region of interest" description="Disordered" evidence="1">
    <location>
        <begin position="376"/>
        <end position="395"/>
    </location>
</feature>